<feature type="transmembrane region" description="Helical" evidence="7">
    <location>
        <begin position="12"/>
        <end position="39"/>
    </location>
</feature>
<evidence type="ECO:0000256" key="7">
    <source>
        <dbReference type="SAM" id="Phobius"/>
    </source>
</evidence>
<dbReference type="AlphaFoldDB" id="A0A0F9A6F8"/>
<dbReference type="PANTHER" id="PTHR34229">
    <property type="entry name" value="METAL TRANSPORT PROTEIN HI_1621-RELATED"/>
    <property type="match status" value="1"/>
</dbReference>
<comment type="caution">
    <text evidence="9">The sequence shown here is derived from an EMBL/GenBank/DDBJ whole genome shotgun (WGS) entry which is preliminary data.</text>
</comment>
<feature type="domain" description="PDGLE" evidence="8">
    <location>
        <begin position="175"/>
        <end position="294"/>
    </location>
</feature>
<feature type="transmembrane region" description="Helical" evidence="7">
    <location>
        <begin position="84"/>
        <end position="106"/>
    </location>
</feature>
<protein>
    <recommendedName>
        <fullName evidence="8">PDGLE domain-containing protein</fullName>
    </recommendedName>
</protein>
<dbReference type="InterPro" id="IPR025937">
    <property type="entry name" value="PDGLE_dom"/>
</dbReference>
<comment type="subcellular location">
    <subcellularLocation>
        <location evidence="1">Cell membrane</location>
        <topology evidence="1">Multi-pass membrane protein</topology>
    </subcellularLocation>
</comment>
<feature type="transmembrane region" description="Helical" evidence="7">
    <location>
        <begin position="126"/>
        <end position="149"/>
    </location>
</feature>
<evidence type="ECO:0000313" key="9">
    <source>
        <dbReference type="EMBL" id="KKL05134.1"/>
    </source>
</evidence>
<accession>A0A0F9A6F8</accession>
<dbReference type="Pfam" id="PF13190">
    <property type="entry name" value="PDGLE"/>
    <property type="match status" value="1"/>
</dbReference>
<feature type="non-terminal residue" evidence="9">
    <location>
        <position position="305"/>
    </location>
</feature>
<organism evidence="9">
    <name type="scientific">marine sediment metagenome</name>
    <dbReference type="NCBI Taxonomy" id="412755"/>
    <lineage>
        <taxon>unclassified sequences</taxon>
        <taxon>metagenomes</taxon>
        <taxon>ecological metagenomes</taxon>
    </lineage>
</organism>
<feature type="transmembrane region" description="Helical" evidence="7">
    <location>
        <begin position="170"/>
        <end position="193"/>
    </location>
</feature>
<evidence type="ECO:0000259" key="8">
    <source>
        <dbReference type="Pfam" id="PF13190"/>
    </source>
</evidence>
<dbReference type="GO" id="GO:0005886">
    <property type="term" value="C:plasma membrane"/>
    <property type="evidence" value="ECO:0007669"/>
    <property type="project" value="UniProtKB-SubCell"/>
</dbReference>
<keyword evidence="2" id="KW-0813">Transport</keyword>
<keyword evidence="5 7" id="KW-1133">Transmembrane helix</keyword>
<dbReference type="EMBL" id="LAZR01044244">
    <property type="protein sequence ID" value="KKL05134.1"/>
    <property type="molecule type" value="Genomic_DNA"/>
</dbReference>
<dbReference type="Pfam" id="PF01891">
    <property type="entry name" value="CbiM"/>
    <property type="match status" value="1"/>
</dbReference>
<name>A0A0F9A6F8_9ZZZZ</name>
<dbReference type="GO" id="GO:0000041">
    <property type="term" value="P:transition metal ion transport"/>
    <property type="evidence" value="ECO:0007669"/>
    <property type="project" value="InterPro"/>
</dbReference>
<dbReference type="InterPro" id="IPR002751">
    <property type="entry name" value="CbiM/NikMN"/>
</dbReference>
<dbReference type="Gene3D" id="1.10.1760.20">
    <property type="match status" value="1"/>
</dbReference>
<gene>
    <name evidence="9" type="ORF">LCGC14_2609100</name>
</gene>
<reference evidence="9" key="1">
    <citation type="journal article" date="2015" name="Nature">
        <title>Complex archaea that bridge the gap between prokaryotes and eukaryotes.</title>
        <authorList>
            <person name="Spang A."/>
            <person name="Saw J.H."/>
            <person name="Jorgensen S.L."/>
            <person name="Zaremba-Niedzwiedzka K."/>
            <person name="Martijn J."/>
            <person name="Lind A.E."/>
            <person name="van Eijk R."/>
            <person name="Schleper C."/>
            <person name="Guy L."/>
            <person name="Ettema T.J."/>
        </authorList>
    </citation>
    <scope>NUCLEOTIDE SEQUENCE</scope>
</reference>
<keyword evidence="3" id="KW-1003">Cell membrane</keyword>
<evidence type="ECO:0000256" key="4">
    <source>
        <dbReference type="ARBA" id="ARBA00022692"/>
    </source>
</evidence>
<proteinExistence type="predicted"/>
<evidence type="ECO:0000256" key="3">
    <source>
        <dbReference type="ARBA" id="ARBA00022475"/>
    </source>
</evidence>
<evidence type="ECO:0000256" key="1">
    <source>
        <dbReference type="ARBA" id="ARBA00004651"/>
    </source>
</evidence>
<evidence type="ECO:0000256" key="6">
    <source>
        <dbReference type="ARBA" id="ARBA00023136"/>
    </source>
</evidence>
<sequence length="305" mass="31770">MIHFRLPVLPVSGHLAGAVLLAIVLGPAAAIVTMAAILIVQCLLFQDGGLLALGCNIINMGVVPCLLGGWVYRRIAAARHGIPAWRQYLAAWAACMVGITAGAALVPVEAWASGVLQVPPVRFLGVMVGLHLIIAFVEGAITFTVLAALRGMGYLSEAAVRPGPASPGRLPRRVVVATVVATALLLAGVVGWFTGPHADGLESALEGRYYNGTEALAATDGGLAAWADAWQSRWAPMADYTKRHAPMGAVSAEPNREEAAAVYPNLDGWGSLAGVIGTGVTLVLLFGISRLLRRLRRDASCTTAT</sequence>
<feature type="transmembrane region" description="Helical" evidence="7">
    <location>
        <begin position="269"/>
        <end position="288"/>
    </location>
</feature>
<evidence type="ECO:0000256" key="2">
    <source>
        <dbReference type="ARBA" id="ARBA00022448"/>
    </source>
</evidence>
<keyword evidence="6 7" id="KW-0472">Membrane</keyword>
<evidence type="ECO:0000256" key="5">
    <source>
        <dbReference type="ARBA" id="ARBA00022989"/>
    </source>
</evidence>
<feature type="transmembrane region" description="Helical" evidence="7">
    <location>
        <begin position="51"/>
        <end position="72"/>
    </location>
</feature>
<dbReference type="PANTHER" id="PTHR34229:SF1">
    <property type="entry name" value="METAL TRANSPORT PROTEIN HI_1621-RELATED"/>
    <property type="match status" value="1"/>
</dbReference>
<keyword evidence="4 7" id="KW-0812">Transmembrane</keyword>